<sequence>LTQLTELIDFLGIQDEDLYNIEETSIQISILKRQALYMQHGRNVLIPTSNNQATIILVECISAPSSKIAPAIIVDGTSILDY</sequence>
<evidence type="ECO:0000313" key="1">
    <source>
        <dbReference type="EMBL" id="EUN21791.1"/>
    </source>
</evidence>
<accession>W7E052</accession>
<proteinExistence type="predicted"/>
<gene>
    <name evidence="1" type="ORF">COCVIDRAFT_113081</name>
</gene>
<name>W7E052_BIPV3</name>
<dbReference type="GeneID" id="26250296"/>
<keyword evidence="2" id="KW-1185">Reference proteome</keyword>
<dbReference type="HOGENOM" id="CLU_175206_1_0_1"/>
<evidence type="ECO:0000313" key="2">
    <source>
        <dbReference type="Proteomes" id="UP000054337"/>
    </source>
</evidence>
<dbReference type="Proteomes" id="UP000054337">
    <property type="component" value="Unassembled WGS sequence"/>
</dbReference>
<protein>
    <submittedName>
        <fullName evidence="1">Uncharacterized protein</fullName>
    </submittedName>
</protein>
<feature type="non-terminal residue" evidence="1">
    <location>
        <position position="1"/>
    </location>
</feature>
<reference evidence="1 2" key="1">
    <citation type="journal article" date="2013" name="PLoS Genet.">
        <title>Comparative genome structure, secondary metabolite, and effector coding capacity across Cochliobolus pathogens.</title>
        <authorList>
            <person name="Condon B.J."/>
            <person name="Leng Y."/>
            <person name="Wu D."/>
            <person name="Bushley K.E."/>
            <person name="Ohm R.A."/>
            <person name="Otillar R."/>
            <person name="Martin J."/>
            <person name="Schackwitz W."/>
            <person name="Grimwood J."/>
            <person name="MohdZainudin N."/>
            <person name="Xue C."/>
            <person name="Wang R."/>
            <person name="Manning V.A."/>
            <person name="Dhillon B."/>
            <person name="Tu Z.J."/>
            <person name="Steffenson B.J."/>
            <person name="Salamov A."/>
            <person name="Sun H."/>
            <person name="Lowry S."/>
            <person name="LaButti K."/>
            <person name="Han J."/>
            <person name="Copeland A."/>
            <person name="Lindquist E."/>
            <person name="Barry K."/>
            <person name="Schmutz J."/>
            <person name="Baker S.E."/>
            <person name="Ciuffetti L.M."/>
            <person name="Grigoriev I.V."/>
            <person name="Zhong S."/>
            <person name="Turgeon B.G."/>
        </authorList>
    </citation>
    <scope>NUCLEOTIDE SEQUENCE [LARGE SCALE GENOMIC DNA]</scope>
    <source>
        <strain evidence="1 2">FI3</strain>
    </source>
</reference>
<dbReference type="AlphaFoldDB" id="W7E052"/>
<organism evidence="1 2">
    <name type="scientific">Bipolaris victoriae (strain FI3)</name>
    <name type="common">Victoria blight of oats agent</name>
    <name type="synonym">Cochliobolus victoriae</name>
    <dbReference type="NCBI Taxonomy" id="930091"/>
    <lineage>
        <taxon>Eukaryota</taxon>
        <taxon>Fungi</taxon>
        <taxon>Dikarya</taxon>
        <taxon>Ascomycota</taxon>
        <taxon>Pezizomycotina</taxon>
        <taxon>Dothideomycetes</taxon>
        <taxon>Pleosporomycetidae</taxon>
        <taxon>Pleosporales</taxon>
        <taxon>Pleosporineae</taxon>
        <taxon>Pleosporaceae</taxon>
        <taxon>Bipolaris</taxon>
    </lineage>
</organism>
<dbReference type="RefSeq" id="XP_014551368.1">
    <property type="nucleotide sequence ID" value="XM_014695882.1"/>
</dbReference>
<dbReference type="EMBL" id="KI968832">
    <property type="protein sequence ID" value="EUN21791.1"/>
    <property type="molecule type" value="Genomic_DNA"/>
</dbReference>